<reference evidence="2" key="1">
    <citation type="submission" date="2018-05" db="EMBL/GenBank/DDBJ databases">
        <authorList>
            <person name="Lanie J.A."/>
            <person name="Ng W.-L."/>
            <person name="Kazmierczak K.M."/>
            <person name="Andrzejewski T.M."/>
            <person name="Davidsen T.M."/>
            <person name="Wayne K.J."/>
            <person name="Tettelin H."/>
            <person name="Glass J.I."/>
            <person name="Rusch D."/>
            <person name="Podicherti R."/>
            <person name="Tsui H.-C.T."/>
            <person name="Winkler M.E."/>
        </authorList>
    </citation>
    <scope>NUCLEOTIDE SEQUENCE</scope>
</reference>
<gene>
    <name evidence="2" type="ORF">METZ01_LOCUS334254</name>
</gene>
<organism evidence="2">
    <name type="scientific">marine metagenome</name>
    <dbReference type="NCBI Taxonomy" id="408172"/>
    <lineage>
        <taxon>unclassified sequences</taxon>
        <taxon>metagenomes</taxon>
        <taxon>ecological metagenomes</taxon>
    </lineage>
</organism>
<dbReference type="Gene3D" id="1.10.260.40">
    <property type="entry name" value="lambda repressor-like DNA-binding domains"/>
    <property type="match status" value="1"/>
</dbReference>
<evidence type="ECO:0000259" key="1">
    <source>
        <dbReference type="Pfam" id="PF07022"/>
    </source>
</evidence>
<dbReference type="InterPro" id="IPR010744">
    <property type="entry name" value="Phage_CI_N"/>
</dbReference>
<dbReference type="InterPro" id="IPR010982">
    <property type="entry name" value="Lambda_DNA-bd_dom_sf"/>
</dbReference>
<proteinExistence type="predicted"/>
<dbReference type="GO" id="GO:0003677">
    <property type="term" value="F:DNA binding"/>
    <property type="evidence" value="ECO:0007669"/>
    <property type="project" value="InterPro"/>
</dbReference>
<dbReference type="EMBL" id="UINC01112447">
    <property type="protein sequence ID" value="SVC81400.1"/>
    <property type="molecule type" value="Genomic_DNA"/>
</dbReference>
<name>A0A382Q8X0_9ZZZZ</name>
<dbReference type="GO" id="GO:0045892">
    <property type="term" value="P:negative regulation of DNA-templated transcription"/>
    <property type="evidence" value="ECO:0007669"/>
    <property type="project" value="InterPro"/>
</dbReference>
<feature type="domain" description="Bacteriophage CI repressor N-terminal" evidence="1">
    <location>
        <begin position="27"/>
        <end position="75"/>
    </location>
</feature>
<sequence>MKYINRIKEYENLKMSDQTKEFLGRPKIKTDKQVAKLLGLSSQSLTNYKSKKAIPYKAIVNYCVKNKVAIDWVLMEDVWPET</sequence>
<accession>A0A382Q8X0</accession>
<protein>
    <recommendedName>
        <fullName evidence="1">Bacteriophage CI repressor N-terminal domain-containing protein</fullName>
    </recommendedName>
</protein>
<dbReference type="AlphaFoldDB" id="A0A382Q8X0"/>
<evidence type="ECO:0000313" key="2">
    <source>
        <dbReference type="EMBL" id="SVC81400.1"/>
    </source>
</evidence>
<dbReference type="Pfam" id="PF07022">
    <property type="entry name" value="Phage_CI_repr"/>
    <property type="match status" value="1"/>
</dbReference>